<keyword evidence="6" id="KW-0963">Cytoplasm</keyword>
<dbReference type="Pfam" id="PF12554">
    <property type="entry name" value="MOZART1"/>
    <property type="match status" value="1"/>
</dbReference>
<dbReference type="GO" id="GO:0051415">
    <property type="term" value="P:microtubule nucleation by interphase microtubule organizing center"/>
    <property type="evidence" value="ECO:0007669"/>
    <property type="project" value="TreeGrafter"/>
</dbReference>
<accession>A0A3D8RR28</accession>
<evidence type="ECO:0000313" key="9">
    <source>
        <dbReference type="EMBL" id="RDW76251.1"/>
    </source>
</evidence>
<dbReference type="GO" id="GO:0000931">
    <property type="term" value="C:gamma-tubulin ring complex"/>
    <property type="evidence" value="ECO:0007669"/>
    <property type="project" value="InterPro"/>
</dbReference>
<reference evidence="9 10" key="1">
    <citation type="journal article" date="2018" name="IMA Fungus">
        <title>IMA Genome-F 9: Draft genome sequence of Annulohypoxylon stygium, Aspergillus mulundensis, Berkeleyomyces basicola (syn. Thielaviopsis basicola), Ceratocystis smalleyi, two Cercospora beticola strains, Coleophoma cylindrospora, Fusarium fracticaudum, Phialophora cf. hyalina, and Morchella septimelata.</title>
        <authorList>
            <person name="Wingfield B.D."/>
            <person name="Bills G.F."/>
            <person name="Dong Y."/>
            <person name="Huang W."/>
            <person name="Nel W.J."/>
            <person name="Swalarsk-Parry B.S."/>
            <person name="Vaghefi N."/>
            <person name="Wilken P.M."/>
            <person name="An Z."/>
            <person name="de Beer Z.W."/>
            <person name="De Vos L."/>
            <person name="Chen L."/>
            <person name="Duong T.A."/>
            <person name="Gao Y."/>
            <person name="Hammerbacher A."/>
            <person name="Kikkert J.R."/>
            <person name="Li Y."/>
            <person name="Li H."/>
            <person name="Li K."/>
            <person name="Li Q."/>
            <person name="Liu X."/>
            <person name="Ma X."/>
            <person name="Naidoo K."/>
            <person name="Pethybridge S.J."/>
            <person name="Sun J."/>
            <person name="Steenkamp E.T."/>
            <person name="van der Nest M.A."/>
            <person name="van Wyk S."/>
            <person name="Wingfield M.J."/>
            <person name="Xiong C."/>
            <person name="Yue Q."/>
            <person name="Zhang X."/>
        </authorList>
    </citation>
    <scope>NUCLEOTIDE SEQUENCE [LARGE SCALE GENOMIC DNA]</scope>
    <source>
        <strain evidence="9 10">DSM 5745</strain>
    </source>
</reference>
<dbReference type="OrthoDB" id="48571at2759"/>
<comment type="subunit">
    <text evidence="4">Part of the gamma-tubulin complex.</text>
</comment>
<evidence type="ECO:0000256" key="4">
    <source>
        <dbReference type="ARBA" id="ARBA00011378"/>
    </source>
</evidence>
<dbReference type="GO" id="GO:0033566">
    <property type="term" value="P:gamma-tubulin complex localization"/>
    <property type="evidence" value="ECO:0007669"/>
    <property type="project" value="InterPro"/>
</dbReference>
<dbReference type="PANTHER" id="PTHR28520">
    <property type="entry name" value="MITOTIC-SPINDLE ORGANIZING PROTEIN 1"/>
    <property type="match status" value="1"/>
</dbReference>
<dbReference type="AlphaFoldDB" id="A0A3D8RR28"/>
<evidence type="ECO:0000256" key="1">
    <source>
        <dbReference type="ARBA" id="ARBA00003060"/>
    </source>
</evidence>
<keyword evidence="7" id="KW-0206">Cytoskeleton</keyword>
<dbReference type="GO" id="GO:0090307">
    <property type="term" value="P:mitotic spindle assembly"/>
    <property type="evidence" value="ECO:0007669"/>
    <property type="project" value="TreeGrafter"/>
</dbReference>
<evidence type="ECO:0000256" key="3">
    <source>
        <dbReference type="ARBA" id="ARBA00011015"/>
    </source>
</evidence>
<proteinExistence type="inferred from homology"/>
<dbReference type="STRING" id="1810919.A0A3D8RR28"/>
<keyword evidence="10" id="KW-1185">Reference proteome</keyword>
<comment type="similarity">
    <text evidence="3">Belongs to the MOZART1 family.</text>
</comment>
<evidence type="ECO:0000256" key="6">
    <source>
        <dbReference type="ARBA" id="ARBA00022490"/>
    </source>
</evidence>
<protein>
    <recommendedName>
        <fullName evidence="5">Mitotic-spindle organizing protein 1</fullName>
    </recommendedName>
    <alternativeName>
        <fullName evidence="8">Mitotic-spindle organizing protein associated with a ring of gamma-tubulin 1</fullName>
    </alternativeName>
</protein>
<evidence type="ECO:0000256" key="8">
    <source>
        <dbReference type="ARBA" id="ARBA00029810"/>
    </source>
</evidence>
<name>A0A3D8RR28_9EURO</name>
<comment type="subcellular location">
    <subcellularLocation>
        <location evidence="2">Cytoplasm</location>
        <location evidence="2">Cytoskeleton</location>
        <location evidence="2">Microtubule organizing center</location>
        <location evidence="2">Spindle pole body</location>
    </subcellularLocation>
</comment>
<dbReference type="GO" id="GO:0031021">
    <property type="term" value="C:interphase microtubule organizing center"/>
    <property type="evidence" value="ECO:0007669"/>
    <property type="project" value="TreeGrafter"/>
</dbReference>
<sequence length="74" mass="8265">MPTQSDDKRQAAREVIDILQEISILLNTKLDRTELSLCVSLIENGVNPDALATVIKDLRREVELSSRSPNESSE</sequence>
<dbReference type="EMBL" id="PVWQ01000007">
    <property type="protein sequence ID" value="RDW76251.1"/>
    <property type="molecule type" value="Genomic_DNA"/>
</dbReference>
<evidence type="ECO:0000256" key="5">
    <source>
        <dbReference type="ARBA" id="ARBA00016992"/>
    </source>
</evidence>
<dbReference type="GO" id="GO:0044732">
    <property type="term" value="C:mitotic spindle pole body"/>
    <property type="evidence" value="ECO:0007669"/>
    <property type="project" value="TreeGrafter"/>
</dbReference>
<gene>
    <name evidence="9" type="ORF">DSM5745_06243</name>
</gene>
<comment type="function">
    <text evidence="1">Required for gamma-tubulin complex recruitment to the microtubule organizing center (MTOC).</text>
</comment>
<dbReference type="PANTHER" id="PTHR28520:SF2">
    <property type="entry name" value="MITOTIC-SPINDLE ORGANIZING PROTEIN 1"/>
    <property type="match status" value="1"/>
</dbReference>
<dbReference type="Proteomes" id="UP000256690">
    <property type="component" value="Unassembled WGS sequence"/>
</dbReference>
<dbReference type="GeneID" id="38116613"/>
<evidence type="ECO:0000256" key="7">
    <source>
        <dbReference type="ARBA" id="ARBA00023212"/>
    </source>
</evidence>
<evidence type="ECO:0000313" key="10">
    <source>
        <dbReference type="Proteomes" id="UP000256690"/>
    </source>
</evidence>
<organism evidence="9 10">
    <name type="scientific">Aspergillus mulundensis</name>
    <dbReference type="NCBI Taxonomy" id="1810919"/>
    <lineage>
        <taxon>Eukaryota</taxon>
        <taxon>Fungi</taxon>
        <taxon>Dikarya</taxon>
        <taxon>Ascomycota</taxon>
        <taxon>Pezizomycotina</taxon>
        <taxon>Eurotiomycetes</taxon>
        <taxon>Eurotiomycetidae</taxon>
        <taxon>Eurotiales</taxon>
        <taxon>Aspergillaceae</taxon>
        <taxon>Aspergillus</taxon>
        <taxon>Aspergillus subgen. Nidulantes</taxon>
    </lineage>
</organism>
<comment type="caution">
    <text evidence="9">The sequence shown here is derived from an EMBL/GenBank/DDBJ whole genome shotgun (WGS) entry which is preliminary data.</text>
</comment>
<dbReference type="RefSeq" id="XP_026602563.1">
    <property type="nucleotide sequence ID" value="XM_026748259.1"/>
</dbReference>
<dbReference type="GO" id="GO:0005819">
    <property type="term" value="C:spindle"/>
    <property type="evidence" value="ECO:0007669"/>
    <property type="project" value="TreeGrafter"/>
</dbReference>
<evidence type="ECO:0000256" key="2">
    <source>
        <dbReference type="ARBA" id="ARBA00004317"/>
    </source>
</evidence>
<dbReference type="InterPro" id="IPR022214">
    <property type="entry name" value="MZT1"/>
</dbReference>